<name>A0ABR0R093_GOSAR</name>
<accession>A0ABR0R093</accession>
<reference evidence="1 2" key="1">
    <citation type="submission" date="2023-03" db="EMBL/GenBank/DDBJ databases">
        <title>WGS of Gossypium arboreum.</title>
        <authorList>
            <person name="Yu D."/>
        </authorList>
    </citation>
    <scope>NUCLEOTIDE SEQUENCE [LARGE SCALE GENOMIC DNA]</scope>
    <source>
        <tissue evidence="1">Leaf</tissue>
    </source>
</reference>
<gene>
    <name evidence="1" type="ORF">PVK06_001113</name>
</gene>
<comment type="caution">
    <text evidence="1">The sequence shown here is derived from an EMBL/GenBank/DDBJ whole genome shotgun (WGS) entry which is preliminary data.</text>
</comment>
<sequence>MPSHLDWWLEKYGKLDMKSDGCGGKISVTSYMQQVSREKGSVQANATVINTSYGATSVQNKAKQVRVLGATLHGLPLNNGNLI</sequence>
<evidence type="ECO:0000313" key="1">
    <source>
        <dbReference type="EMBL" id="KAK5844966.1"/>
    </source>
</evidence>
<dbReference type="Proteomes" id="UP001358586">
    <property type="component" value="Chromosome 1"/>
</dbReference>
<evidence type="ECO:0000313" key="2">
    <source>
        <dbReference type="Proteomes" id="UP001358586"/>
    </source>
</evidence>
<organism evidence="1 2">
    <name type="scientific">Gossypium arboreum</name>
    <name type="common">Tree cotton</name>
    <name type="synonym">Gossypium nanking</name>
    <dbReference type="NCBI Taxonomy" id="29729"/>
    <lineage>
        <taxon>Eukaryota</taxon>
        <taxon>Viridiplantae</taxon>
        <taxon>Streptophyta</taxon>
        <taxon>Embryophyta</taxon>
        <taxon>Tracheophyta</taxon>
        <taxon>Spermatophyta</taxon>
        <taxon>Magnoliopsida</taxon>
        <taxon>eudicotyledons</taxon>
        <taxon>Gunneridae</taxon>
        <taxon>Pentapetalae</taxon>
        <taxon>rosids</taxon>
        <taxon>malvids</taxon>
        <taxon>Malvales</taxon>
        <taxon>Malvaceae</taxon>
        <taxon>Malvoideae</taxon>
        <taxon>Gossypium</taxon>
    </lineage>
</organism>
<dbReference type="EMBL" id="JARKNE010000001">
    <property type="protein sequence ID" value="KAK5844966.1"/>
    <property type="molecule type" value="Genomic_DNA"/>
</dbReference>
<protein>
    <submittedName>
        <fullName evidence="1">Uncharacterized protein</fullName>
    </submittedName>
</protein>
<proteinExistence type="predicted"/>
<keyword evidence="2" id="KW-1185">Reference proteome</keyword>